<evidence type="ECO:0000256" key="1">
    <source>
        <dbReference type="SAM" id="MobiDB-lite"/>
    </source>
</evidence>
<accession>A0ABR1P6I9</accession>
<name>A0ABR1P6I9_DIAER</name>
<evidence type="ECO:0000313" key="2">
    <source>
        <dbReference type="EMBL" id="KAK7727629.1"/>
    </source>
</evidence>
<reference evidence="2 3" key="1">
    <citation type="submission" date="2024-02" db="EMBL/GenBank/DDBJ databases">
        <title>De novo assembly and annotation of 12 fungi associated with fruit tree decline syndrome in Ontario, Canada.</title>
        <authorList>
            <person name="Sulman M."/>
            <person name="Ellouze W."/>
            <person name="Ilyukhin E."/>
        </authorList>
    </citation>
    <scope>NUCLEOTIDE SEQUENCE [LARGE SCALE GENOMIC DNA]</scope>
    <source>
        <strain evidence="2 3">M169</strain>
    </source>
</reference>
<evidence type="ECO:0000313" key="3">
    <source>
        <dbReference type="Proteomes" id="UP001430848"/>
    </source>
</evidence>
<sequence length="160" mass="18574">MKRFFNSLFGRQKTSGQSRSMTGLSKRPEVTEVIQPEPRADIYLVATNKRFSFRRPFMNAKRETITLPVSLDASKNYWRDIDLITISARMILMYAKFGVWDENLRNWVQVMMDSEKILFCVDPEIGFLKPKSAELLLAIHEAAASGEPFVVYCTWEVPWN</sequence>
<feature type="compositionally biased region" description="Polar residues" evidence="1">
    <location>
        <begin position="12"/>
        <end position="23"/>
    </location>
</feature>
<gene>
    <name evidence="2" type="ORF">SLS63_007071</name>
</gene>
<dbReference type="EMBL" id="JAKNSF020000037">
    <property type="protein sequence ID" value="KAK7727629.1"/>
    <property type="molecule type" value="Genomic_DNA"/>
</dbReference>
<feature type="region of interest" description="Disordered" evidence="1">
    <location>
        <begin position="1"/>
        <end position="30"/>
    </location>
</feature>
<organism evidence="2 3">
    <name type="scientific">Diaporthe eres</name>
    <name type="common">Phomopsis oblonga</name>
    <dbReference type="NCBI Taxonomy" id="83184"/>
    <lineage>
        <taxon>Eukaryota</taxon>
        <taxon>Fungi</taxon>
        <taxon>Dikarya</taxon>
        <taxon>Ascomycota</taxon>
        <taxon>Pezizomycotina</taxon>
        <taxon>Sordariomycetes</taxon>
        <taxon>Sordariomycetidae</taxon>
        <taxon>Diaporthales</taxon>
        <taxon>Diaporthaceae</taxon>
        <taxon>Diaporthe</taxon>
        <taxon>Diaporthe eres species complex</taxon>
    </lineage>
</organism>
<comment type="caution">
    <text evidence="2">The sequence shown here is derived from an EMBL/GenBank/DDBJ whole genome shotgun (WGS) entry which is preliminary data.</text>
</comment>
<proteinExistence type="predicted"/>
<dbReference type="Proteomes" id="UP001430848">
    <property type="component" value="Unassembled WGS sequence"/>
</dbReference>
<keyword evidence="3" id="KW-1185">Reference proteome</keyword>
<protein>
    <submittedName>
        <fullName evidence="2">Uncharacterized protein</fullName>
    </submittedName>
</protein>